<dbReference type="EnsemblMetazoa" id="CapteT195954">
    <property type="protein sequence ID" value="CapteP195954"/>
    <property type="gene ID" value="CapteG195954"/>
</dbReference>
<evidence type="ECO:0000313" key="2">
    <source>
        <dbReference type="EMBL" id="ELU07317.1"/>
    </source>
</evidence>
<dbReference type="Proteomes" id="UP000014760">
    <property type="component" value="Unassembled WGS sequence"/>
</dbReference>
<evidence type="ECO:0000313" key="3">
    <source>
        <dbReference type="EnsemblMetazoa" id="CapteP195954"/>
    </source>
</evidence>
<accession>R7UTR2</accession>
<reference evidence="3" key="3">
    <citation type="submission" date="2015-06" db="UniProtKB">
        <authorList>
            <consortium name="EnsemblMetazoa"/>
        </authorList>
    </citation>
    <scope>IDENTIFICATION</scope>
</reference>
<dbReference type="HOGENOM" id="CLU_552368_0_0_1"/>
<sequence length="494" mass="56804">MNDRVLISLATGGHRGMRKNDRTVQAEVKNKLAQVRLKLKQNVFDRQQVKARSYIDKEKRLTNQALKAMKVTTGLSIEGQPGRRTDQDYVKSEYFHDKSAVRETALRKWRRAEKELHKVIGNDRKTLKLPWEKDPFDDLALTFNQMMRLLGYDVDDVIKGECEEEKEERDLHERWRRLKQSRPQCAKIQTDVFQCLHGGSDSERRFSVSQWEKKTTTDYSKVIARPRDPTVTHLHPKREAEVEEKVFVTPAIRPHTSGGVRSRRATSAQRVRKRPKSAVETAPHSMNANHIEANNSTRNTSSEPTNSSTHNASHGSPECLSTTDDSVSRSSKAPIKRIPISAILAQKKKEKQKQENEEVKGGDAEGEGEEEKEEEEVEWPYDIQYDENDMSAYYRLPRWKRELLMEAPPSVFTARIPVKVPLVMSKGQRKRELEHLKEEAAKDTRGIVMAENRRRTAARVGLMRTLQNLDSTLAMEADLELLKNCLRNEATTKS</sequence>
<feature type="compositionally biased region" description="Basic and acidic residues" evidence="1">
    <location>
        <begin position="352"/>
        <end position="363"/>
    </location>
</feature>
<protein>
    <submittedName>
        <fullName evidence="2 3">Uncharacterized protein</fullName>
    </submittedName>
</protein>
<evidence type="ECO:0000313" key="4">
    <source>
        <dbReference type="Proteomes" id="UP000014760"/>
    </source>
</evidence>
<feature type="region of interest" description="Disordered" evidence="1">
    <location>
        <begin position="230"/>
        <end position="378"/>
    </location>
</feature>
<name>R7UTR2_CAPTE</name>
<gene>
    <name evidence="2" type="ORF">CAPTEDRAFT_195954</name>
</gene>
<dbReference type="OrthoDB" id="6288852at2759"/>
<dbReference type="AlphaFoldDB" id="R7UTR2"/>
<reference evidence="4" key="1">
    <citation type="submission" date="2012-12" db="EMBL/GenBank/DDBJ databases">
        <authorList>
            <person name="Hellsten U."/>
            <person name="Grimwood J."/>
            <person name="Chapman J.A."/>
            <person name="Shapiro H."/>
            <person name="Aerts A."/>
            <person name="Otillar R.P."/>
            <person name="Terry A.Y."/>
            <person name="Boore J.L."/>
            <person name="Simakov O."/>
            <person name="Marletaz F."/>
            <person name="Cho S.-J."/>
            <person name="Edsinger-Gonzales E."/>
            <person name="Havlak P."/>
            <person name="Kuo D.-H."/>
            <person name="Larsson T."/>
            <person name="Lv J."/>
            <person name="Arendt D."/>
            <person name="Savage R."/>
            <person name="Osoegawa K."/>
            <person name="de Jong P."/>
            <person name="Lindberg D.R."/>
            <person name="Seaver E.C."/>
            <person name="Weisblat D.A."/>
            <person name="Putnam N.H."/>
            <person name="Grigoriev I.V."/>
            <person name="Rokhsar D.S."/>
        </authorList>
    </citation>
    <scope>NUCLEOTIDE SEQUENCE</scope>
    <source>
        <strain evidence="4">I ESC-2004</strain>
    </source>
</reference>
<proteinExistence type="predicted"/>
<reference evidence="2 4" key="2">
    <citation type="journal article" date="2013" name="Nature">
        <title>Insights into bilaterian evolution from three spiralian genomes.</title>
        <authorList>
            <person name="Simakov O."/>
            <person name="Marletaz F."/>
            <person name="Cho S.J."/>
            <person name="Edsinger-Gonzales E."/>
            <person name="Havlak P."/>
            <person name="Hellsten U."/>
            <person name="Kuo D.H."/>
            <person name="Larsson T."/>
            <person name="Lv J."/>
            <person name="Arendt D."/>
            <person name="Savage R."/>
            <person name="Osoegawa K."/>
            <person name="de Jong P."/>
            <person name="Grimwood J."/>
            <person name="Chapman J.A."/>
            <person name="Shapiro H."/>
            <person name="Aerts A."/>
            <person name="Otillar R.P."/>
            <person name="Terry A.Y."/>
            <person name="Boore J.L."/>
            <person name="Grigoriev I.V."/>
            <person name="Lindberg D.R."/>
            <person name="Seaver E.C."/>
            <person name="Weisblat D.A."/>
            <person name="Putnam N.H."/>
            <person name="Rokhsar D.S."/>
        </authorList>
    </citation>
    <scope>NUCLEOTIDE SEQUENCE</scope>
    <source>
        <strain evidence="2 4">I ESC-2004</strain>
    </source>
</reference>
<feature type="compositionally biased region" description="Polar residues" evidence="1">
    <location>
        <begin position="284"/>
        <end position="331"/>
    </location>
</feature>
<organism evidence="2">
    <name type="scientific">Capitella teleta</name>
    <name type="common">Polychaete worm</name>
    <dbReference type="NCBI Taxonomy" id="283909"/>
    <lineage>
        <taxon>Eukaryota</taxon>
        <taxon>Metazoa</taxon>
        <taxon>Spiralia</taxon>
        <taxon>Lophotrochozoa</taxon>
        <taxon>Annelida</taxon>
        <taxon>Polychaeta</taxon>
        <taxon>Sedentaria</taxon>
        <taxon>Scolecida</taxon>
        <taxon>Capitellidae</taxon>
        <taxon>Capitella</taxon>
    </lineage>
</organism>
<evidence type="ECO:0000256" key="1">
    <source>
        <dbReference type="SAM" id="MobiDB-lite"/>
    </source>
</evidence>
<dbReference type="EMBL" id="AMQN01007130">
    <property type="status" value="NOT_ANNOTATED_CDS"/>
    <property type="molecule type" value="Genomic_DNA"/>
</dbReference>
<feature type="compositionally biased region" description="Basic and acidic residues" evidence="1">
    <location>
        <begin position="237"/>
        <end position="246"/>
    </location>
</feature>
<dbReference type="EMBL" id="KB300038">
    <property type="protein sequence ID" value="ELU07317.1"/>
    <property type="molecule type" value="Genomic_DNA"/>
</dbReference>
<feature type="compositionally biased region" description="Acidic residues" evidence="1">
    <location>
        <begin position="364"/>
        <end position="378"/>
    </location>
</feature>
<keyword evidence="4" id="KW-1185">Reference proteome</keyword>